<feature type="compositionally biased region" description="Basic and acidic residues" evidence="9">
    <location>
        <begin position="57"/>
        <end position="66"/>
    </location>
</feature>
<feature type="region of interest" description="Disordered" evidence="9">
    <location>
        <begin position="1"/>
        <end position="34"/>
    </location>
</feature>
<comment type="subcellular location">
    <subcellularLocation>
        <location evidence="1">Nucleus</location>
    </subcellularLocation>
</comment>
<evidence type="ECO:0000256" key="6">
    <source>
        <dbReference type="ARBA" id="ARBA00023125"/>
    </source>
</evidence>
<dbReference type="PANTHER" id="PTHR23235:SF130">
    <property type="entry name" value="ZINC FINGER PROTEIN 367"/>
    <property type="match status" value="1"/>
</dbReference>
<dbReference type="HOGENOM" id="CLU_068261_0_0_1"/>
<dbReference type="SMART" id="SM00355">
    <property type="entry name" value="ZnF_C2H2"/>
    <property type="match status" value="2"/>
</dbReference>
<organism evidence="11 12">
    <name type="scientific">Strigamia maritima</name>
    <name type="common">European centipede</name>
    <name type="synonym">Geophilus maritimus</name>
    <dbReference type="NCBI Taxonomy" id="126957"/>
    <lineage>
        <taxon>Eukaryota</taxon>
        <taxon>Metazoa</taxon>
        <taxon>Ecdysozoa</taxon>
        <taxon>Arthropoda</taxon>
        <taxon>Myriapoda</taxon>
        <taxon>Chilopoda</taxon>
        <taxon>Pleurostigmophora</taxon>
        <taxon>Geophilomorpha</taxon>
        <taxon>Linotaeniidae</taxon>
        <taxon>Strigamia</taxon>
    </lineage>
</organism>
<dbReference type="SUPFAM" id="SSF57667">
    <property type="entry name" value="beta-beta-alpha zinc fingers"/>
    <property type="match status" value="1"/>
</dbReference>
<dbReference type="GO" id="GO:0000981">
    <property type="term" value="F:DNA-binding transcription factor activity, RNA polymerase II-specific"/>
    <property type="evidence" value="ECO:0007669"/>
    <property type="project" value="TreeGrafter"/>
</dbReference>
<evidence type="ECO:0000313" key="11">
    <source>
        <dbReference type="EnsemblMetazoa" id="SMAR010354-PA"/>
    </source>
</evidence>
<keyword evidence="3" id="KW-0677">Repeat</keyword>
<evidence type="ECO:0000256" key="3">
    <source>
        <dbReference type="ARBA" id="ARBA00022737"/>
    </source>
</evidence>
<evidence type="ECO:0000259" key="10">
    <source>
        <dbReference type="PROSITE" id="PS50157"/>
    </source>
</evidence>
<dbReference type="PANTHER" id="PTHR23235">
    <property type="entry name" value="KRUEPPEL-LIKE TRANSCRIPTION FACTOR"/>
    <property type="match status" value="1"/>
</dbReference>
<dbReference type="OMA" id="NKHPHVI"/>
<feature type="domain" description="C2H2-type" evidence="10">
    <location>
        <begin position="125"/>
        <end position="154"/>
    </location>
</feature>
<feature type="region of interest" description="Disordered" evidence="9">
    <location>
        <begin position="240"/>
        <end position="260"/>
    </location>
</feature>
<dbReference type="FunFam" id="3.30.160.60:FF:000045">
    <property type="entry name" value="ZFP69 zinc finger protein B"/>
    <property type="match status" value="1"/>
</dbReference>
<dbReference type="GO" id="GO:0000978">
    <property type="term" value="F:RNA polymerase II cis-regulatory region sequence-specific DNA binding"/>
    <property type="evidence" value="ECO:0007669"/>
    <property type="project" value="TreeGrafter"/>
</dbReference>
<evidence type="ECO:0000256" key="4">
    <source>
        <dbReference type="ARBA" id="ARBA00022771"/>
    </source>
</evidence>
<evidence type="ECO:0000256" key="5">
    <source>
        <dbReference type="ARBA" id="ARBA00022833"/>
    </source>
</evidence>
<reference evidence="12" key="1">
    <citation type="submission" date="2011-05" db="EMBL/GenBank/DDBJ databases">
        <authorList>
            <person name="Richards S.R."/>
            <person name="Qu J."/>
            <person name="Jiang H."/>
            <person name="Jhangiani S.N."/>
            <person name="Agravi P."/>
            <person name="Goodspeed R."/>
            <person name="Gross S."/>
            <person name="Mandapat C."/>
            <person name="Jackson L."/>
            <person name="Mathew T."/>
            <person name="Pu L."/>
            <person name="Thornton R."/>
            <person name="Saada N."/>
            <person name="Wilczek-Boney K.B."/>
            <person name="Lee S."/>
            <person name="Kovar C."/>
            <person name="Wu Y."/>
            <person name="Scherer S.E."/>
            <person name="Worley K.C."/>
            <person name="Muzny D.M."/>
            <person name="Gibbs R."/>
        </authorList>
    </citation>
    <scope>NUCLEOTIDE SEQUENCE</scope>
    <source>
        <strain evidence="12">Brora</strain>
    </source>
</reference>
<evidence type="ECO:0000256" key="2">
    <source>
        <dbReference type="ARBA" id="ARBA00022723"/>
    </source>
</evidence>
<dbReference type="PROSITE" id="PS50157">
    <property type="entry name" value="ZINC_FINGER_C2H2_2"/>
    <property type="match status" value="2"/>
</dbReference>
<reference evidence="11" key="2">
    <citation type="submission" date="2015-02" db="UniProtKB">
        <authorList>
            <consortium name="EnsemblMetazoa"/>
        </authorList>
    </citation>
    <scope>IDENTIFICATION</scope>
</reference>
<dbReference type="FunFam" id="3.30.160.60:FF:000474">
    <property type="entry name" value="zinc finger protein 367"/>
    <property type="match status" value="1"/>
</dbReference>
<keyword evidence="2" id="KW-0479">Metal-binding</keyword>
<keyword evidence="5" id="KW-0862">Zinc</keyword>
<dbReference type="PROSITE" id="PS00028">
    <property type="entry name" value="ZINC_FINGER_C2H2_1"/>
    <property type="match status" value="2"/>
</dbReference>
<dbReference type="InterPro" id="IPR036236">
    <property type="entry name" value="Znf_C2H2_sf"/>
</dbReference>
<dbReference type="GO" id="GO:0008270">
    <property type="term" value="F:zinc ion binding"/>
    <property type="evidence" value="ECO:0007669"/>
    <property type="project" value="UniProtKB-KW"/>
</dbReference>
<feature type="region of interest" description="Disordered" evidence="9">
    <location>
        <begin position="49"/>
        <end position="78"/>
    </location>
</feature>
<keyword evidence="4 8" id="KW-0863">Zinc-finger</keyword>
<dbReference type="InterPro" id="IPR013087">
    <property type="entry name" value="Znf_C2H2_type"/>
</dbReference>
<evidence type="ECO:0000256" key="9">
    <source>
        <dbReference type="SAM" id="MobiDB-lite"/>
    </source>
</evidence>
<dbReference type="EnsemblMetazoa" id="SMAR010354-RA">
    <property type="protein sequence ID" value="SMAR010354-PA"/>
    <property type="gene ID" value="SMAR010354"/>
</dbReference>
<dbReference type="eggNOG" id="KOG1721">
    <property type="taxonomic scope" value="Eukaryota"/>
</dbReference>
<evidence type="ECO:0000256" key="7">
    <source>
        <dbReference type="ARBA" id="ARBA00023242"/>
    </source>
</evidence>
<dbReference type="GO" id="GO:0005634">
    <property type="term" value="C:nucleus"/>
    <property type="evidence" value="ECO:0007669"/>
    <property type="project" value="UniProtKB-SubCell"/>
</dbReference>
<keyword evidence="7" id="KW-0539">Nucleus</keyword>
<dbReference type="EMBL" id="JH431974">
    <property type="status" value="NOT_ANNOTATED_CDS"/>
    <property type="molecule type" value="Genomic_DNA"/>
</dbReference>
<protein>
    <recommendedName>
        <fullName evidence="10">C2H2-type domain-containing protein</fullName>
    </recommendedName>
</protein>
<sequence>MKTPTKNEWNEVKTPQRQRRIDRNLETTPPMNKDAAIYPWNWGEGARRIQLSPSGANERESEEIGKQQRNANLRRGRPRADSITGLILKGSTSPSNIKCQICNRVFPRDKSLQAHLRTHTGERPYRCDFPGCDRAFTQSGQLKTHQRLHTGEKPFVCSANGCANSFAHANRHCPQHPFATLQRVQKTALDANASASDDNNIEVLQWLEKYRRARDEKPTSKLRDRKLKRELDQQAYWEQINSPQAKNMRQDSPTHSNVSDSTDEWLGALALIQLAQTSSCQPLNLSFQK</sequence>
<name>T1J9F8_STRMM</name>
<dbReference type="Pfam" id="PF00096">
    <property type="entry name" value="zf-C2H2"/>
    <property type="match status" value="2"/>
</dbReference>
<dbReference type="Proteomes" id="UP000014500">
    <property type="component" value="Unassembled WGS sequence"/>
</dbReference>
<keyword evidence="12" id="KW-1185">Reference proteome</keyword>
<dbReference type="AlphaFoldDB" id="T1J9F8"/>
<evidence type="ECO:0000313" key="12">
    <source>
        <dbReference type="Proteomes" id="UP000014500"/>
    </source>
</evidence>
<accession>T1J9F8</accession>
<dbReference type="STRING" id="126957.T1J9F8"/>
<proteinExistence type="predicted"/>
<dbReference type="PhylomeDB" id="T1J9F8"/>
<feature type="domain" description="C2H2-type" evidence="10">
    <location>
        <begin position="97"/>
        <end position="124"/>
    </location>
</feature>
<dbReference type="Gene3D" id="3.30.160.60">
    <property type="entry name" value="Classic Zinc Finger"/>
    <property type="match status" value="3"/>
</dbReference>
<evidence type="ECO:0000256" key="1">
    <source>
        <dbReference type="ARBA" id="ARBA00004123"/>
    </source>
</evidence>
<keyword evidence="6" id="KW-0238">DNA-binding</keyword>
<evidence type="ECO:0000256" key="8">
    <source>
        <dbReference type="PROSITE-ProRule" id="PRU00042"/>
    </source>
</evidence>